<dbReference type="Gene3D" id="2.60.120.330">
    <property type="entry name" value="B-lactam Antibiotic, Isopenicillin N Synthase, Chain"/>
    <property type="match status" value="1"/>
</dbReference>
<feature type="domain" description="Non-haem dioxygenase N-terminal" evidence="1">
    <location>
        <begin position="31"/>
        <end position="133"/>
    </location>
</feature>
<evidence type="ECO:0000259" key="1">
    <source>
        <dbReference type="Pfam" id="PF14226"/>
    </source>
</evidence>
<name>A0A0D2HRW5_CLAB1</name>
<dbReference type="SUPFAM" id="SSF51197">
    <property type="entry name" value="Clavaminate synthase-like"/>
    <property type="match status" value="1"/>
</dbReference>
<dbReference type="Pfam" id="PF14226">
    <property type="entry name" value="DIOX_N"/>
    <property type="match status" value="1"/>
</dbReference>
<dbReference type="AlphaFoldDB" id="A0A0D2HRW5"/>
<dbReference type="RefSeq" id="XP_016613788.1">
    <property type="nucleotide sequence ID" value="XM_016769936.1"/>
</dbReference>
<dbReference type="VEuPathDB" id="FungiDB:Z519_12230"/>
<dbReference type="OrthoDB" id="406156at2759"/>
<dbReference type="HOGENOM" id="CLU_010119_10_1_1"/>
<dbReference type="Proteomes" id="UP000053789">
    <property type="component" value="Unassembled WGS sequence"/>
</dbReference>
<keyword evidence="3" id="KW-1185">Reference proteome</keyword>
<dbReference type="GeneID" id="27705158"/>
<evidence type="ECO:0000313" key="2">
    <source>
        <dbReference type="EMBL" id="KIW87119.1"/>
    </source>
</evidence>
<organism evidence="2 3">
    <name type="scientific">Cladophialophora bantiana (strain ATCC 10958 / CBS 173.52 / CDC B-1940 / NIH 8579)</name>
    <name type="common">Xylohypha bantiana</name>
    <dbReference type="NCBI Taxonomy" id="1442370"/>
    <lineage>
        <taxon>Eukaryota</taxon>
        <taxon>Fungi</taxon>
        <taxon>Dikarya</taxon>
        <taxon>Ascomycota</taxon>
        <taxon>Pezizomycotina</taxon>
        <taxon>Eurotiomycetes</taxon>
        <taxon>Chaetothyriomycetidae</taxon>
        <taxon>Chaetothyriales</taxon>
        <taxon>Herpotrichiellaceae</taxon>
        <taxon>Cladophialophora</taxon>
    </lineage>
</organism>
<accession>A0A0D2HRW5</accession>
<sequence>MPSTVTKPEIEHFVPVNPTSEPLEYAELVTLDLSTYDNGPDARKKLADELKQAMRTQGFFVVVNHGISIEQIDRQVDIGYHVLTKAPLEEKQRLEGRMKQEGSYQDFKLRNYRQIDQGVKDQIEQYNWNRDLTLCEHPSIFTPVQGRGPGVE</sequence>
<dbReference type="InterPro" id="IPR027443">
    <property type="entry name" value="IPNS-like_sf"/>
</dbReference>
<gene>
    <name evidence="2" type="ORF">Z519_12230</name>
</gene>
<evidence type="ECO:0000313" key="3">
    <source>
        <dbReference type="Proteomes" id="UP000053789"/>
    </source>
</evidence>
<protein>
    <recommendedName>
        <fullName evidence="1">Non-haem dioxygenase N-terminal domain-containing protein</fullName>
    </recommendedName>
</protein>
<dbReference type="EMBL" id="KN847006">
    <property type="protein sequence ID" value="KIW87119.1"/>
    <property type="molecule type" value="Genomic_DNA"/>
</dbReference>
<proteinExistence type="predicted"/>
<dbReference type="InterPro" id="IPR026992">
    <property type="entry name" value="DIOX_N"/>
</dbReference>
<reference evidence="2" key="1">
    <citation type="submission" date="2015-01" db="EMBL/GenBank/DDBJ databases">
        <title>The Genome Sequence of Cladophialophora bantiana CBS 173.52.</title>
        <authorList>
            <consortium name="The Broad Institute Genomics Platform"/>
            <person name="Cuomo C."/>
            <person name="de Hoog S."/>
            <person name="Gorbushina A."/>
            <person name="Stielow B."/>
            <person name="Teixiera M."/>
            <person name="Abouelleil A."/>
            <person name="Chapman S.B."/>
            <person name="Priest M."/>
            <person name="Young S.K."/>
            <person name="Wortman J."/>
            <person name="Nusbaum C."/>
            <person name="Birren B."/>
        </authorList>
    </citation>
    <scope>NUCLEOTIDE SEQUENCE [LARGE SCALE GENOMIC DNA]</scope>
    <source>
        <strain evidence="2">CBS 173.52</strain>
    </source>
</reference>